<accession>A0A1G5QKG8</accession>
<dbReference type="Proteomes" id="UP000199648">
    <property type="component" value="Unassembled WGS sequence"/>
</dbReference>
<dbReference type="STRING" id="415747.SAMN03097708_02298"/>
<feature type="region of interest" description="Disordered" evidence="2">
    <location>
        <begin position="275"/>
        <end position="313"/>
    </location>
</feature>
<keyword evidence="1" id="KW-0175">Coiled coil</keyword>
<organism evidence="4 5">
    <name type="scientific">Thiohalomonas denitrificans</name>
    <dbReference type="NCBI Taxonomy" id="415747"/>
    <lineage>
        <taxon>Bacteria</taxon>
        <taxon>Pseudomonadati</taxon>
        <taxon>Pseudomonadota</taxon>
        <taxon>Gammaproteobacteria</taxon>
        <taxon>Thiohalomonadales</taxon>
        <taxon>Thiohalomonadaceae</taxon>
        <taxon>Thiohalomonas</taxon>
    </lineage>
</organism>
<sequence>MDFSALSEPFVIALSLAAAIVGLIVGFLIGKSGERKRKRVALTQAEEKAQADLHRVLGEHEQRIETLAKEHQNGLSTLKQEHADQLGALKREHTSELERVSSEHAGLIEKLNATNMANLNQVTAELNQEHQNVVQALREKHEQAMAAVRRDGEQNLERLERERDRQAAELQQHHEAEVARLKVRIDELSTEQKELSTTLADREQTVAKLNADIAEAQLKNSFAVSRSGERLIRVVRSVQELANELEETSRTVTNGEYSFFTAIKDQRDRETVLNLTGGVAGHTHDQKGTDEPAAEAQEQPEEPESGHEDGPDR</sequence>
<proteinExistence type="predicted"/>
<protein>
    <recommendedName>
        <fullName evidence="6">DNA recombination protein RmuC</fullName>
    </recommendedName>
</protein>
<dbReference type="EMBL" id="FMWD01000006">
    <property type="protein sequence ID" value="SCZ62314.1"/>
    <property type="molecule type" value="Genomic_DNA"/>
</dbReference>
<keyword evidence="3" id="KW-0812">Transmembrane</keyword>
<evidence type="ECO:0000313" key="4">
    <source>
        <dbReference type="EMBL" id="SCZ62314.1"/>
    </source>
</evidence>
<feature type="transmembrane region" description="Helical" evidence="3">
    <location>
        <begin position="12"/>
        <end position="30"/>
    </location>
</feature>
<dbReference type="OrthoDB" id="7062374at2"/>
<reference evidence="4 5" key="1">
    <citation type="submission" date="2016-10" db="EMBL/GenBank/DDBJ databases">
        <authorList>
            <person name="de Groot N.N."/>
        </authorList>
    </citation>
    <scope>NUCLEOTIDE SEQUENCE [LARGE SCALE GENOMIC DNA]</scope>
    <source>
        <strain evidence="4 5">HLD2</strain>
    </source>
</reference>
<keyword evidence="5" id="KW-1185">Reference proteome</keyword>
<gene>
    <name evidence="4" type="ORF">SAMN03097708_02298</name>
</gene>
<dbReference type="AlphaFoldDB" id="A0A1G5QKG8"/>
<evidence type="ECO:0000256" key="1">
    <source>
        <dbReference type="SAM" id="Coils"/>
    </source>
</evidence>
<keyword evidence="3" id="KW-0472">Membrane</keyword>
<evidence type="ECO:0000313" key="5">
    <source>
        <dbReference type="Proteomes" id="UP000199648"/>
    </source>
</evidence>
<evidence type="ECO:0000256" key="3">
    <source>
        <dbReference type="SAM" id="Phobius"/>
    </source>
</evidence>
<dbReference type="RefSeq" id="WP_092997041.1">
    <property type="nucleotide sequence ID" value="NZ_FMWD01000006.1"/>
</dbReference>
<evidence type="ECO:0008006" key="6">
    <source>
        <dbReference type="Google" id="ProtNLM"/>
    </source>
</evidence>
<evidence type="ECO:0000256" key="2">
    <source>
        <dbReference type="SAM" id="MobiDB-lite"/>
    </source>
</evidence>
<keyword evidence="3" id="KW-1133">Transmembrane helix</keyword>
<feature type="compositionally biased region" description="Basic and acidic residues" evidence="2">
    <location>
        <begin position="304"/>
        <end position="313"/>
    </location>
</feature>
<name>A0A1G5QKG8_9GAMM</name>
<feature type="coiled-coil region" evidence="1">
    <location>
        <begin position="119"/>
        <end position="219"/>
    </location>
</feature>